<protein>
    <recommendedName>
        <fullName evidence="4">DUF962 domain-containing protein</fullName>
    </recommendedName>
</protein>
<accession>A0A163KQ87</accession>
<gene>
    <name evidence="2" type="primary">ABSGL_00798.1 scaffold 958</name>
</gene>
<sequence length="115" mass="13014">MALADVFNLKKQLVQYGSHHYNKTNIIIHMIFVPVIFWTALVFGAKTGPLVTLPSSLRFLKVLGPNLGFFTVTFYTMYYAILDPVAALRMEMMVEVEKDVAAFRAKQQKPSPKST</sequence>
<feature type="transmembrane region" description="Helical" evidence="1">
    <location>
        <begin position="26"/>
        <end position="43"/>
    </location>
</feature>
<evidence type="ECO:0000256" key="1">
    <source>
        <dbReference type="SAM" id="Phobius"/>
    </source>
</evidence>
<evidence type="ECO:0008006" key="4">
    <source>
        <dbReference type="Google" id="ProtNLM"/>
    </source>
</evidence>
<evidence type="ECO:0000313" key="2">
    <source>
        <dbReference type="EMBL" id="SAL95469.1"/>
    </source>
</evidence>
<keyword evidence="1" id="KW-0472">Membrane</keyword>
<dbReference type="Proteomes" id="UP000078561">
    <property type="component" value="Unassembled WGS sequence"/>
</dbReference>
<dbReference type="GO" id="GO:0005783">
    <property type="term" value="C:endoplasmic reticulum"/>
    <property type="evidence" value="ECO:0007669"/>
    <property type="project" value="TreeGrafter"/>
</dbReference>
<dbReference type="InParanoid" id="A0A163KQ87"/>
<dbReference type="Pfam" id="PF06127">
    <property type="entry name" value="Mpo1-like"/>
    <property type="match status" value="1"/>
</dbReference>
<proteinExistence type="predicted"/>
<reference evidence="2" key="1">
    <citation type="submission" date="2016-04" db="EMBL/GenBank/DDBJ databases">
        <authorList>
            <person name="Evans L.H."/>
            <person name="Alamgir A."/>
            <person name="Owens N."/>
            <person name="Weber N.D."/>
            <person name="Virtaneva K."/>
            <person name="Barbian K."/>
            <person name="Babar A."/>
            <person name="Rosenke K."/>
        </authorList>
    </citation>
    <scope>NUCLEOTIDE SEQUENCE [LARGE SCALE GENOMIC DNA]</scope>
    <source>
        <strain evidence="2">CBS 101.48</strain>
    </source>
</reference>
<dbReference type="OrthoDB" id="2124888at2759"/>
<dbReference type="InterPro" id="IPR009305">
    <property type="entry name" value="Mpo1-like"/>
</dbReference>
<dbReference type="PANTHER" id="PTHR28026">
    <property type="entry name" value="DUF962 DOMAIN PROTEIN (AFU_ORTHOLOGUE AFUA_8G05310)"/>
    <property type="match status" value="1"/>
</dbReference>
<dbReference type="GO" id="GO:0016020">
    <property type="term" value="C:membrane"/>
    <property type="evidence" value="ECO:0007669"/>
    <property type="project" value="GOC"/>
</dbReference>
<evidence type="ECO:0000313" key="3">
    <source>
        <dbReference type="Proteomes" id="UP000078561"/>
    </source>
</evidence>
<keyword evidence="3" id="KW-1185">Reference proteome</keyword>
<keyword evidence="1" id="KW-1133">Transmembrane helix</keyword>
<dbReference type="PANTHER" id="PTHR28026:SF9">
    <property type="entry name" value="2-HYDROXY-PALMITIC ACID DIOXYGENASE MPO1"/>
    <property type="match status" value="1"/>
</dbReference>
<keyword evidence="1" id="KW-0812">Transmembrane</keyword>
<dbReference type="EMBL" id="LT550334">
    <property type="protein sequence ID" value="SAL95469.1"/>
    <property type="molecule type" value="Genomic_DNA"/>
</dbReference>
<feature type="transmembrane region" description="Helical" evidence="1">
    <location>
        <begin position="63"/>
        <end position="82"/>
    </location>
</feature>
<dbReference type="OMA" id="HECYEYL"/>
<organism evidence="2">
    <name type="scientific">Absidia glauca</name>
    <name type="common">Pin mould</name>
    <dbReference type="NCBI Taxonomy" id="4829"/>
    <lineage>
        <taxon>Eukaryota</taxon>
        <taxon>Fungi</taxon>
        <taxon>Fungi incertae sedis</taxon>
        <taxon>Mucoromycota</taxon>
        <taxon>Mucoromycotina</taxon>
        <taxon>Mucoromycetes</taxon>
        <taxon>Mucorales</taxon>
        <taxon>Cunninghamellaceae</taxon>
        <taxon>Absidia</taxon>
    </lineage>
</organism>
<dbReference type="GO" id="GO:0046521">
    <property type="term" value="P:sphingoid catabolic process"/>
    <property type="evidence" value="ECO:0007669"/>
    <property type="project" value="TreeGrafter"/>
</dbReference>
<name>A0A163KQ87_ABSGL</name>
<dbReference type="AlphaFoldDB" id="A0A163KQ87"/>